<sequence length="84" mass="9353">MSPLLGKEGLPEPFERKKFVRVGETIVYDELYINHSKIAASHELEEPVDDAGQIADYEHCLYVTMDSTTLATKGNPAESRKLTG</sequence>
<dbReference type="Proteomes" id="UP000034932">
    <property type="component" value="Unassembled WGS sequence"/>
</dbReference>
<organism evidence="1 2">
    <name type="scientific">Candidatus Woesebacteria bacterium GW2011_GWB1_39_10b</name>
    <dbReference type="NCBI Taxonomy" id="1618573"/>
    <lineage>
        <taxon>Bacteria</taxon>
        <taxon>Candidatus Woeseibacteriota</taxon>
    </lineage>
</organism>
<dbReference type="STRING" id="1618573.UT19_C0017G0015"/>
<comment type="caution">
    <text evidence="1">The sequence shown here is derived from an EMBL/GenBank/DDBJ whole genome shotgun (WGS) entry which is preliminary data.</text>
</comment>
<name>A0A0G0LMT1_9BACT</name>
<reference evidence="1 2" key="1">
    <citation type="journal article" date="2015" name="Nature">
        <title>rRNA introns, odd ribosomes, and small enigmatic genomes across a large radiation of phyla.</title>
        <authorList>
            <person name="Brown C.T."/>
            <person name="Hug L.A."/>
            <person name="Thomas B.C."/>
            <person name="Sharon I."/>
            <person name="Castelle C.J."/>
            <person name="Singh A."/>
            <person name="Wilkins M.J."/>
            <person name="Williams K.H."/>
            <person name="Banfield J.F."/>
        </authorList>
    </citation>
    <scope>NUCLEOTIDE SEQUENCE [LARGE SCALE GENOMIC DNA]</scope>
</reference>
<proteinExistence type="predicted"/>
<evidence type="ECO:0000313" key="1">
    <source>
        <dbReference type="EMBL" id="KKQ93158.1"/>
    </source>
</evidence>
<evidence type="ECO:0000313" key="2">
    <source>
        <dbReference type="Proteomes" id="UP000034932"/>
    </source>
</evidence>
<accession>A0A0G0LMT1</accession>
<gene>
    <name evidence="1" type="ORF">UT19_C0017G0015</name>
</gene>
<dbReference type="EMBL" id="LBVW01000017">
    <property type="protein sequence ID" value="KKQ93158.1"/>
    <property type="molecule type" value="Genomic_DNA"/>
</dbReference>
<dbReference type="AlphaFoldDB" id="A0A0G0LMT1"/>
<protein>
    <submittedName>
        <fullName evidence="1">Uncharacterized protein</fullName>
    </submittedName>
</protein>